<evidence type="ECO:0000313" key="3">
    <source>
        <dbReference type="Proteomes" id="UP000626092"/>
    </source>
</evidence>
<organism evidence="2 3">
    <name type="scientific">Rhododendron simsii</name>
    <name type="common">Sims's rhododendron</name>
    <dbReference type="NCBI Taxonomy" id="118357"/>
    <lineage>
        <taxon>Eukaryota</taxon>
        <taxon>Viridiplantae</taxon>
        <taxon>Streptophyta</taxon>
        <taxon>Embryophyta</taxon>
        <taxon>Tracheophyta</taxon>
        <taxon>Spermatophyta</taxon>
        <taxon>Magnoliopsida</taxon>
        <taxon>eudicotyledons</taxon>
        <taxon>Gunneridae</taxon>
        <taxon>Pentapetalae</taxon>
        <taxon>asterids</taxon>
        <taxon>Ericales</taxon>
        <taxon>Ericaceae</taxon>
        <taxon>Ericoideae</taxon>
        <taxon>Rhodoreae</taxon>
        <taxon>Rhododendron</taxon>
    </lineage>
</organism>
<feature type="compositionally biased region" description="Basic and acidic residues" evidence="1">
    <location>
        <begin position="130"/>
        <end position="140"/>
    </location>
</feature>
<reference evidence="2" key="1">
    <citation type="submission" date="2019-11" db="EMBL/GenBank/DDBJ databases">
        <authorList>
            <person name="Liu Y."/>
            <person name="Hou J."/>
            <person name="Li T.-Q."/>
            <person name="Guan C.-H."/>
            <person name="Wu X."/>
            <person name="Wu H.-Z."/>
            <person name="Ling F."/>
            <person name="Zhang R."/>
            <person name="Shi X.-G."/>
            <person name="Ren J.-P."/>
            <person name="Chen E.-F."/>
            <person name="Sun J.-M."/>
        </authorList>
    </citation>
    <scope>NUCLEOTIDE SEQUENCE</scope>
    <source>
        <strain evidence="2">Adult_tree_wgs_1</strain>
        <tissue evidence="2">Leaves</tissue>
    </source>
</reference>
<gene>
    <name evidence="2" type="ORF">RHSIM_Rhsim10G0111400</name>
</gene>
<protein>
    <submittedName>
        <fullName evidence="2">Uncharacterized protein</fullName>
    </submittedName>
</protein>
<comment type="caution">
    <text evidence="2">The sequence shown here is derived from an EMBL/GenBank/DDBJ whole genome shotgun (WGS) entry which is preliminary data.</text>
</comment>
<keyword evidence="3" id="KW-1185">Reference proteome</keyword>
<feature type="region of interest" description="Disordered" evidence="1">
    <location>
        <begin position="68"/>
        <end position="102"/>
    </location>
</feature>
<accession>A0A834G906</accession>
<name>A0A834G906_RHOSS</name>
<evidence type="ECO:0000313" key="2">
    <source>
        <dbReference type="EMBL" id="KAF7129064.1"/>
    </source>
</evidence>
<sequence length="221" mass="24426">MELKYVQLALATSLLRAKGFEIFTNDIWLEDEDEEIKAVVIKKESIDWIEVFNMGNLVILFEEGKPMGPSMTSDHASSHAPSMTLAPAKSDDPSGAYGYKQDKERRERISIAVGEGTSYQALDEEEEESLLDRRTSGDGTKKKRSKTIGGFFAPRTTPGAQPSIKSALSSKQTIDEARMVIASWWYDANISFNATLSSYYQQAIDAMLAVGPGFKGPHVMT</sequence>
<dbReference type="AlphaFoldDB" id="A0A834G906"/>
<feature type="compositionally biased region" description="Polar residues" evidence="1">
    <location>
        <begin position="70"/>
        <end position="81"/>
    </location>
</feature>
<proteinExistence type="predicted"/>
<dbReference type="OrthoDB" id="2442898at2759"/>
<evidence type="ECO:0000256" key="1">
    <source>
        <dbReference type="SAM" id="MobiDB-lite"/>
    </source>
</evidence>
<dbReference type="Proteomes" id="UP000626092">
    <property type="component" value="Unassembled WGS sequence"/>
</dbReference>
<feature type="region of interest" description="Disordered" evidence="1">
    <location>
        <begin position="121"/>
        <end position="164"/>
    </location>
</feature>
<dbReference type="EMBL" id="WJXA01000010">
    <property type="protein sequence ID" value="KAF7129064.1"/>
    <property type="molecule type" value="Genomic_DNA"/>
</dbReference>